<organism evidence="3 4">
    <name type="scientific">Pedobacter duraquae</name>
    <dbReference type="NCBI Taxonomy" id="425511"/>
    <lineage>
        <taxon>Bacteria</taxon>
        <taxon>Pseudomonadati</taxon>
        <taxon>Bacteroidota</taxon>
        <taxon>Sphingobacteriia</taxon>
        <taxon>Sphingobacteriales</taxon>
        <taxon>Sphingobacteriaceae</taxon>
        <taxon>Pedobacter</taxon>
    </lineage>
</organism>
<evidence type="ECO:0000256" key="2">
    <source>
        <dbReference type="SAM" id="Phobius"/>
    </source>
</evidence>
<gene>
    <name evidence="3" type="ORF">CLV32_2424</name>
</gene>
<keyword evidence="4" id="KW-1185">Reference proteome</keyword>
<sequence>MLFDIEKCIARLSLQLIMGIFRNKILKCTIGLALLSILLIKFCAYSISAFSSPADSYSIEKSSEENKNKEEESLDKSKKQLLHHDYLGVAYEHPSATKHLPLFKRLDQLRIGAFPPRNVPTPPPDFQS</sequence>
<evidence type="ECO:0000256" key="1">
    <source>
        <dbReference type="SAM" id="MobiDB-lite"/>
    </source>
</evidence>
<evidence type="ECO:0000313" key="4">
    <source>
        <dbReference type="Proteomes" id="UP000295499"/>
    </source>
</evidence>
<keyword evidence="2" id="KW-0812">Transmembrane</keyword>
<feature type="region of interest" description="Disordered" evidence="1">
    <location>
        <begin position="54"/>
        <end position="77"/>
    </location>
</feature>
<proteinExistence type="predicted"/>
<feature type="transmembrane region" description="Helical" evidence="2">
    <location>
        <begin position="25"/>
        <end position="47"/>
    </location>
</feature>
<keyword evidence="2" id="KW-0472">Membrane</keyword>
<protein>
    <submittedName>
        <fullName evidence="3">Uncharacterized protein</fullName>
    </submittedName>
</protein>
<dbReference type="EMBL" id="SNWM01000003">
    <property type="protein sequence ID" value="TDO21320.1"/>
    <property type="molecule type" value="Genomic_DNA"/>
</dbReference>
<name>A0A4R6IG41_9SPHI</name>
<dbReference type="AlphaFoldDB" id="A0A4R6IG41"/>
<feature type="compositionally biased region" description="Basic and acidic residues" evidence="1">
    <location>
        <begin position="61"/>
        <end position="77"/>
    </location>
</feature>
<evidence type="ECO:0000313" key="3">
    <source>
        <dbReference type="EMBL" id="TDO21320.1"/>
    </source>
</evidence>
<comment type="caution">
    <text evidence="3">The sequence shown here is derived from an EMBL/GenBank/DDBJ whole genome shotgun (WGS) entry which is preliminary data.</text>
</comment>
<reference evidence="3 4" key="1">
    <citation type="submission" date="2019-03" db="EMBL/GenBank/DDBJ databases">
        <title>Genomic Encyclopedia of Archaeal and Bacterial Type Strains, Phase II (KMG-II): from individual species to whole genera.</title>
        <authorList>
            <person name="Goeker M."/>
        </authorList>
    </citation>
    <scope>NUCLEOTIDE SEQUENCE [LARGE SCALE GENOMIC DNA]</scope>
    <source>
        <strain evidence="3 4">DSM 19034</strain>
    </source>
</reference>
<keyword evidence="2" id="KW-1133">Transmembrane helix</keyword>
<dbReference type="Proteomes" id="UP000295499">
    <property type="component" value="Unassembled WGS sequence"/>
</dbReference>
<accession>A0A4R6IG41</accession>